<protein>
    <submittedName>
        <fullName evidence="2">Lipase</fullName>
    </submittedName>
</protein>
<dbReference type="RefSeq" id="WP_037226502.1">
    <property type="nucleotide sequence ID" value="NZ_CP008947.1"/>
</dbReference>
<dbReference type="InterPro" id="IPR005152">
    <property type="entry name" value="Lipase_secreted"/>
</dbReference>
<evidence type="ECO:0000313" key="2">
    <source>
        <dbReference type="EMBL" id="AII09922.1"/>
    </source>
</evidence>
<reference evidence="2 3" key="1">
    <citation type="submission" date="2014-07" db="EMBL/GenBank/DDBJ databases">
        <title>Genome Sequence of Rhodococcus opacus Strain R7, a Biodegrader of Mono- and Polycyclic Aromatic Hydrocarbons.</title>
        <authorList>
            <person name="Di Gennaro P."/>
            <person name="Zampolli J."/>
            <person name="Presti I."/>
            <person name="Cappelletti M."/>
            <person name="D'Ursi P."/>
            <person name="Orro A."/>
            <person name="Mezzelani A."/>
            <person name="Milanesi L."/>
        </authorList>
    </citation>
    <scope>NUCLEOTIDE SEQUENCE [LARGE SCALE GENOMIC DNA]</scope>
    <source>
        <strain evidence="2 3">R7</strain>
    </source>
</reference>
<dbReference type="Gene3D" id="1.10.260.130">
    <property type="match status" value="1"/>
</dbReference>
<dbReference type="PANTHER" id="PTHR34853">
    <property type="match status" value="1"/>
</dbReference>
<proteinExistence type="predicted"/>
<feature type="signal peptide" evidence="1">
    <location>
        <begin position="1"/>
        <end position="32"/>
    </location>
</feature>
<dbReference type="PANTHER" id="PTHR34853:SF1">
    <property type="entry name" value="LIPASE 5"/>
    <property type="match status" value="1"/>
</dbReference>
<dbReference type="eggNOG" id="COG2267">
    <property type="taxonomic scope" value="Bacteria"/>
</dbReference>
<dbReference type="SUPFAM" id="SSF53474">
    <property type="entry name" value="alpha/beta-Hydrolases"/>
    <property type="match status" value="1"/>
</dbReference>
<dbReference type="GO" id="GO:0016042">
    <property type="term" value="P:lipid catabolic process"/>
    <property type="evidence" value="ECO:0007669"/>
    <property type="project" value="InterPro"/>
</dbReference>
<evidence type="ECO:0000313" key="3">
    <source>
        <dbReference type="Proteomes" id="UP000028488"/>
    </source>
</evidence>
<keyword evidence="1" id="KW-0732">Signal</keyword>
<accession>A0A076EXG2</accession>
<dbReference type="EMBL" id="CP008947">
    <property type="protein sequence ID" value="AII09922.1"/>
    <property type="molecule type" value="Genomic_DNA"/>
</dbReference>
<organism evidence="2 3">
    <name type="scientific">Rhodococcus opacus</name>
    <name type="common">Nocardia opaca</name>
    <dbReference type="NCBI Taxonomy" id="37919"/>
    <lineage>
        <taxon>Bacteria</taxon>
        <taxon>Bacillati</taxon>
        <taxon>Actinomycetota</taxon>
        <taxon>Actinomycetes</taxon>
        <taxon>Mycobacteriales</taxon>
        <taxon>Nocardiaceae</taxon>
        <taxon>Rhodococcus</taxon>
    </lineage>
</organism>
<dbReference type="AlphaFoldDB" id="A0A076EXG2"/>
<dbReference type="Pfam" id="PF03583">
    <property type="entry name" value="LIP"/>
    <property type="match status" value="1"/>
</dbReference>
<evidence type="ECO:0000256" key="1">
    <source>
        <dbReference type="SAM" id="SignalP"/>
    </source>
</evidence>
<sequence length="401" mass="40208">MKSAVRKIIGSTSAALAVAVGAALLAPPAAQAAPAYPFADPDPFYGAPADVGARADGDVLASRPVAATGFPTADAWQVKYKSTNSAGAPIAAVTTVLVPRGAPANRPLVSYQPFVNALGLECAPSHQLFNGGIQEGPALNALLARGWAVAVPDHLGPTSAYGAAKLGGRLVLDGIRAAQRLPEAGLGGSPIGLAGYSGGAMATNWAAALAPTYAPELNIVGAAQGGTPVNIGELADRLGGTRTQAFGLGFAAAIGLEREYPTRSPLGDGLNGDGLALRAQMSNMCTDSILGAGAGKSLPDLTNGPGILADPSGRAVMDENSVELYPGVPRTPMFVWHGSADPLVAIGPVQNTVARYCSQGARVQFDVIPGADHGTATMLGAGPAFGYLGDRFAGIPAPSNC</sequence>
<dbReference type="GO" id="GO:0004806">
    <property type="term" value="F:triacylglycerol lipase activity"/>
    <property type="evidence" value="ECO:0007669"/>
    <property type="project" value="InterPro"/>
</dbReference>
<dbReference type="Gene3D" id="3.40.50.1820">
    <property type="entry name" value="alpha/beta hydrolase"/>
    <property type="match status" value="1"/>
</dbReference>
<dbReference type="InterPro" id="IPR029058">
    <property type="entry name" value="AB_hydrolase_fold"/>
</dbReference>
<gene>
    <name evidence="2" type="ORF">EP51_36880</name>
</gene>
<dbReference type="Proteomes" id="UP000028488">
    <property type="component" value="Chromosome"/>
</dbReference>
<feature type="chain" id="PRO_5001711480" evidence="1">
    <location>
        <begin position="33"/>
        <end position="401"/>
    </location>
</feature>
<name>A0A076EXG2_RHOOP</name>
<dbReference type="PIRSF" id="PIRSF029171">
    <property type="entry name" value="Esterase_LipA"/>
    <property type="match status" value="1"/>
</dbReference>